<dbReference type="RefSeq" id="WP_223253598.1">
    <property type="nucleotide sequence ID" value="NZ_MTBD01000058.1"/>
</dbReference>
<proteinExistence type="predicted"/>
<protein>
    <submittedName>
        <fullName evidence="2">Uncharacterized protein</fullName>
    </submittedName>
</protein>
<organism evidence="2 3">
    <name type="scientific">Chromobacterium amazonense</name>
    <dbReference type="NCBI Taxonomy" id="1382803"/>
    <lineage>
        <taxon>Bacteria</taxon>
        <taxon>Pseudomonadati</taxon>
        <taxon>Pseudomonadota</taxon>
        <taxon>Betaproteobacteria</taxon>
        <taxon>Neisseriales</taxon>
        <taxon>Chromobacteriaceae</taxon>
        <taxon>Chromobacterium</taxon>
    </lineage>
</organism>
<evidence type="ECO:0000313" key="2">
    <source>
        <dbReference type="EMBL" id="PRP68687.1"/>
    </source>
</evidence>
<gene>
    <name evidence="2" type="ORF">BUE93_20695</name>
    <name evidence="1" type="ORF">BUE93_21545</name>
</gene>
<feature type="non-terminal residue" evidence="2">
    <location>
        <position position="134"/>
    </location>
</feature>
<dbReference type="Proteomes" id="UP000239469">
    <property type="component" value="Unassembled WGS sequence"/>
</dbReference>
<name>A0A2S9WYY4_9NEIS</name>
<evidence type="ECO:0000313" key="1">
    <source>
        <dbReference type="EMBL" id="PRP68626.1"/>
    </source>
</evidence>
<dbReference type="EMBL" id="MTBD01000097">
    <property type="protein sequence ID" value="PRP68626.1"/>
    <property type="molecule type" value="Genomic_DNA"/>
</dbReference>
<reference evidence="2 3" key="1">
    <citation type="submission" date="2017-01" db="EMBL/GenBank/DDBJ databases">
        <title>New insights into the genetic diversity of Chromobacterium isolated from tropical freshwater lake.</title>
        <authorList>
            <person name="Santos A.B."/>
            <person name="Nascimento A.M."/>
            <person name="Da Silva P.C."/>
        </authorList>
    </citation>
    <scope>NUCLEOTIDE SEQUENCE [LARGE SCALE GENOMIC DNA]</scope>
    <source>
        <strain evidence="2 3">56AF</strain>
    </source>
</reference>
<dbReference type="AlphaFoldDB" id="A0A2S9WYY4"/>
<dbReference type="EMBL" id="MTBD01000058">
    <property type="protein sequence ID" value="PRP68687.1"/>
    <property type="molecule type" value="Genomic_DNA"/>
</dbReference>
<comment type="caution">
    <text evidence="2">The sequence shown here is derived from an EMBL/GenBank/DDBJ whole genome shotgun (WGS) entry which is preliminary data.</text>
</comment>
<accession>A0A2S9WYY4</accession>
<sequence length="134" mass="14280">MKYFSPSKNAFFDDTLNTSIPTDAKTIDPTVYANLMAQMASQAVELTADGNGNPAVVARDSLLSLAAAQQQRASDLAAACQSAITAGFKSSALGQPNYYGSLQTDQINLQRMFATSQTVRPPSSYPIYCSPTPM</sequence>
<evidence type="ECO:0000313" key="3">
    <source>
        <dbReference type="Proteomes" id="UP000239469"/>
    </source>
</evidence>